<organism evidence="1 2">
    <name type="scientific">Microbulbifer pacificus</name>
    <dbReference type="NCBI Taxonomy" id="407164"/>
    <lineage>
        <taxon>Bacteria</taxon>
        <taxon>Pseudomonadati</taxon>
        <taxon>Pseudomonadota</taxon>
        <taxon>Gammaproteobacteria</taxon>
        <taxon>Cellvibrionales</taxon>
        <taxon>Microbulbiferaceae</taxon>
        <taxon>Microbulbifer</taxon>
    </lineage>
</organism>
<dbReference type="EMBL" id="CP137555">
    <property type="protein sequence ID" value="WOX05506.1"/>
    <property type="molecule type" value="Genomic_DNA"/>
</dbReference>
<dbReference type="AlphaFoldDB" id="A0AAU0MZ74"/>
<dbReference type="RefSeq" id="WP_318953976.1">
    <property type="nucleotide sequence ID" value="NZ_CP137555.1"/>
</dbReference>
<dbReference type="KEGG" id="mpaf:R5R33_17475"/>
<gene>
    <name evidence="1" type="ORF">R5R33_17475</name>
</gene>
<evidence type="ECO:0000313" key="1">
    <source>
        <dbReference type="EMBL" id="WOX05506.1"/>
    </source>
</evidence>
<protein>
    <recommendedName>
        <fullName evidence="3">YopX protein domain-containing protein</fullName>
    </recommendedName>
</protein>
<evidence type="ECO:0008006" key="3">
    <source>
        <dbReference type="Google" id="ProtNLM"/>
    </source>
</evidence>
<reference evidence="1 2" key="1">
    <citation type="submission" date="2023-10" db="EMBL/GenBank/DDBJ databases">
        <title>Description of Microbulbifer bruguierae sp. nov., isolated from the sediments of mangrove plant Bruguiera sexangula and comparative genomic analyses of the genus Microbulbifer.</title>
        <authorList>
            <person name="Long M."/>
        </authorList>
    </citation>
    <scope>NUCLEOTIDE SEQUENCE [LARGE SCALE GENOMIC DNA]</scope>
    <source>
        <strain evidence="1 2">SPO729</strain>
    </source>
</reference>
<dbReference type="Proteomes" id="UP001302477">
    <property type="component" value="Chromosome"/>
</dbReference>
<sequence>MKFLVSNIGDRNHQDIFSGIASGAFFDLSPRQHGWNDYYQIGLNDVVYVISKERRVEHGFRVLGIVDGVDLEVDDVWGEKVRSVTGGNLRVLFGQRVDYIGIDYSDFVRNNGIVSPKLNPVTGKMYPGFNCVKFPEV</sequence>
<accession>A0AAU0MZ74</accession>
<name>A0AAU0MZ74_9GAMM</name>
<keyword evidence="2" id="KW-1185">Reference proteome</keyword>
<evidence type="ECO:0000313" key="2">
    <source>
        <dbReference type="Proteomes" id="UP001302477"/>
    </source>
</evidence>
<proteinExistence type="predicted"/>